<evidence type="ECO:0000259" key="2">
    <source>
        <dbReference type="PROSITE" id="PS50213"/>
    </source>
</evidence>
<dbReference type="GO" id="GO:0031012">
    <property type="term" value="C:extracellular matrix"/>
    <property type="evidence" value="ECO:0007669"/>
    <property type="project" value="TreeGrafter"/>
</dbReference>
<dbReference type="GO" id="GO:0007155">
    <property type="term" value="P:cell adhesion"/>
    <property type="evidence" value="ECO:0007669"/>
    <property type="project" value="TreeGrafter"/>
</dbReference>
<feature type="region of interest" description="Disordered" evidence="1">
    <location>
        <begin position="40"/>
        <end position="113"/>
    </location>
</feature>
<dbReference type="GO" id="GO:0005615">
    <property type="term" value="C:extracellular space"/>
    <property type="evidence" value="ECO:0007669"/>
    <property type="project" value="TreeGrafter"/>
</dbReference>
<dbReference type="PANTHER" id="PTHR10900">
    <property type="entry name" value="PERIOSTIN-RELATED"/>
    <property type="match status" value="1"/>
</dbReference>
<dbReference type="SMART" id="SM00554">
    <property type="entry name" value="FAS1"/>
    <property type="match status" value="4"/>
</dbReference>
<protein>
    <recommendedName>
        <fullName evidence="2">FAS1 domain-containing protein</fullName>
    </recommendedName>
</protein>
<reference evidence="3" key="1">
    <citation type="submission" date="2020-08" db="EMBL/GenBank/DDBJ databases">
        <title>Genome sequencing and assembly of the red palm weevil Rhynchophorus ferrugineus.</title>
        <authorList>
            <person name="Dias G.B."/>
            <person name="Bergman C.M."/>
            <person name="Manee M."/>
        </authorList>
    </citation>
    <scope>NUCLEOTIDE SEQUENCE</scope>
    <source>
        <strain evidence="3">AA-2017</strain>
        <tissue evidence="3">Whole larva</tissue>
    </source>
</reference>
<dbReference type="EMBL" id="JAACXV010012858">
    <property type="protein sequence ID" value="KAF7274388.1"/>
    <property type="molecule type" value="Genomic_DNA"/>
</dbReference>
<proteinExistence type="predicted"/>
<dbReference type="Proteomes" id="UP000625711">
    <property type="component" value="Unassembled WGS sequence"/>
</dbReference>
<feature type="domain" description="FAS1" evidence="2">
    <location>
        <begin position="348"/>
        <end position="480"/>
    </location>
</feature>
<feature type="domain" description="FAS1" evidence="2">
    <location>
        <begin position="629"/>
        <end position="765"/>
    </location>
</feature>
<evidence type="ECO:0000313" key="4">
    <source>
        <dbReference type="Proteomes" id="UP000625711"/>
    </source>
</evidence>
<dbReference type="PROSITE" id="PS50213">
    <property type="entry name" value="FAS1"/>
    <property type="match status" value="4"/>
</dbReference>
<sequence length="784" mass="87609">MIHKHIGKSREIIESRVTFKEVPDLTLLHNLENQFEPFDWDRPHYQQRSVQTKQSIEKDREPLAPDYKDPVSASSEDKPISTDGLKEDQPVLNPKKDSQRPKHPFSPALPGGVIDVDSNGGFPSFSSPFGPEFDFPALPGLGRPAGGFGFGGLFGISDGNQWWKGINNHGVVKTFTVRYKCCYGFKRLDRTSGCVKQGELKPVLQTLDDLKLNEFRELIKSSGLDDTVSNGNYTFFVPSDDAFHDYNDKITDMNTVELARRRRSPTSLTGKEFVLRHMTDGFVELNDIQNEQKLVSEDDKKSPIRINIYPTHTYEKMLTINCARVKKSNILADNGVIHVLDKVVSSASESVLDIVNKHPQLTTFRKVLENTDIAKHFKPEGHYTIFAATDAAFGKLDEVQRQKLLSGAGCASNILKHHIVAHTVCSSAIIGNATTHNVEGINLNMERTLDDELIFEGTAKIIESDIIGTNGVVHLIDSLVIPESGQYIGNVLKSHKFNKFQELVEKAGLTDELNNFDNATVFVPADKAFENTQAQKFLENIGDDQEKLKELIRYHIIDGEIQSCDMSNNMRIPTKDNGEELRVNLYSTVPIFTNVINRATINCARLIGFDEKTCGSVVHEVNRLLVPPKKTILEMINDDEKYSTLRQLLKDTQVEKILQENNRSITFLAPTDETFATLDESERKSLLENKEKAEEVLKSHVLTEVLCCSGVGPHTWGFNSFVPTLGSQRVEVGRVGSQVRVNRAVVTSCDNIATNGVLHTINKVLMPKKPTIATIGGGFFLFDL</sequence>
<dbReference type="InterPro" id="IPR036378">
    <property type="entry name" value="FAS1_dom_sf"/>
</dbReference>
<dbReference type="PANTHER" id="PTHR10900:SF77">
    <property type="entry name" value="FI19380P1"/>
    <property type="match status" value="1"/>
</dbReference>
<gene>
    <name evidence="3" type="ORF">GWI33_012949</name>
</gene>
<evidence type="ECO:0000256" key="1">
    <source>
        <dbReference type="SAM" id="MobiDB-lite"/>
    </source>
</evidence>
<comment type="caution">
    <text evidence="3">The sequence shown here is derived from an EMBL/GenBank/DDBJ whole genome shotgun (WGS) entry which is preliminary data.</text>
</comment>
<dbReference type="InterPro" id="IPR000782">
    <property type="entry name" value="FAS1_domain"/>
</dbReference>
<dbReference type="Gene3D" id="2.30.180.10">
    <property type="entry name" value="FAS1 domain"/>
    <property type="match status" value="4"/>
</dbReference>
<feature type="domain" description="FAS1" evidence="2">
    <location>
        <begin position="199"/>
        <end position="344"/>
    </location>
</feature>
<name>A0A834IAC4_RHYFE</name>
<dbReference type="SUPFAM" id="SSF82153">
    <property type="entry name" value="FAS1 domain"/>
    <property type="match status" value="4"/>
</dbReference>
<dbReference type="InterPro" id="IPR050904">
    <property type="entry name" value="Adhesion/Biosynth-related"/>
</dbReference>
<evidence type="ECO:0000313" key="3">
    <source>
        <dbReference type="EMBL" id="KAF7274388.1"/>
    </source>
</evidence>
<feature type="compositionally biased region" description="Basic and acidic residues" evidence="1">
    <location>
        <begin position="55"/>
        <end position="100"/>
    </location>
</feature>
<organism evidence="3 4">
    <name type="scientific">Rhynchophorus ferrugineus</name>
    <name type="common">Red palm weevil</name>
    <name type="synonym">Curculio ferrugineus</name>
    <dbReference type="NCBI Taxonomy" id="354439"/>
    <lineage>
        <taxon>Eukaryota</taxon>
        <taxon>Metazoa</taxon>
        <taxon>Ecdysozoa</taxon>
        <taxon>Arthropoda</taxon>
        <taxon>Hexapoda</taxon>
        <taxon>Insecta</taxon>
        <taxon>Pterygota</taxon>
        <taxon>Neoptera</taxon>
        <taxon>Endopterygota</taxon>
        <taxon>Coleoptera</taxon>
        <taxon>Polyphaga</taxon>
        <taxon>Cucujiformia</taxon>
        <taxon>Curculionidae</taxon>
        <taxon>Dryophthorinae</taxon>
        <taxon>Rhynchophorus</taxon>
    </lineage>
</organism>
<dbReference type="GO" id="GO:0030198">
    <property type="term" value="P:extracellular matrix organization"/>
    <property type="evidence" value="ECO:0007669"/>
    <property type="project" value="TreeGrafter"/>
</dbReference>
<dbReference type="AlphaFoldDB" id="A0A834IAC4"/>
<keyword evidence="4" id="KW-1185">Reference proteome</keyword>
<feature type="domain" description="FAS1" evidence="2">
    <location>
        <begin position="484"/>
        <end position="625"/>
    </location>
</feature>
<dbReference type="GO" id="GO:0050839">
    <property type="term" value="F:cell adhesion molecule binding"/>
    <property type="evidence" value="ECO:0007669"/>
    <property type="project" value="TreeGrafter"/>
</dbReference>
<accession>A0A834IAC4</accession>
<dbReference type="Pfam" id="PF02469">
    <property type="entry name" value="Fasciclin"/>
    <property type="match status" value="4"/>
</dbReference>
<dbReference type="OrthoDB" id="286301at2759"/>